<dbReference type="SMART" id="SM00312">
    <property type="entry name" value="PX"/>
    <property type="match status" value="1"/>
</dbReference>
<dbReference type="PROSITE" id="PS50195">
    <property type="entry name" value="PX"/>
    <property type="match status" value="1"/>
</dbReference>
<feature type="compositionally biased region" description="Low complexity" evidence="1">
    <location>
        <begin position="417"/>
        <end position="431"/>
    </location>
</feature>
<dbReference type="GO" id="GO:0035091">
    <property type="term" value="F:phosphatidylinositol binding"/>
    <property type="evidence" value="ECO:0007669"/>
    <property type="project" value="InterPro"/>
</dbReference>
<feature type="compositionally biased region" description="Low complexity" evidence="1">
    <location>
        <begin position="266"/>
        <end position="283"/>
    </location>
</feature>
<organism evidence="5">
    <name type="scientific">Phaeomonas parva</name>
    <dbReference type="NCBI Taxonomy" id="124430"/>
    <lineage>
        <taxon>Eukaryota</taxon>
        <taxon>Sar</taxon>
        <taxon>Stramenopiles</taxon>
        <taxon>Ochrophyta</taxon>
        <taxon>Pinguiophyceae</taxon>
        <taxon>Pinguiochrysidales</taxon>
        <taxon>Pinguiochrysidaceae</taxon>
        <taxon>Phaeomonas</taxon>
    </lineage>
</organism>
<dbReference type="PANTHER" id="PTHR22775">
    <property type="entry name" value="SORTING NEXIN"/>
    <property type="match status" value="1"/>
</dbReference>
<dbReference type="InterPro" id="IPR001683">
    <property type="entry name" value="PX_dom"/>
</dbReference>
<feature type="compositionally biased region" description="Polar residues" evidence="1">
    <location>
        <begin position="310"/>
        <end position="326"/>
    </location>
</feature>
<proteinExistence type="predicted"/>
<dbReference type="PANTHER" id="PTHR22775:SF3">
    <property type="entry name" value="SORTING NEXIN-13"/>
    <property type="match status" value="1"/>
</dbReference>
<evidence type="ECO:0000259" key="2">
    <source>
        <dbReference type="PROSITE" id="PS50195"/>
    </source>
</evidence>
<dbReference type="EMBL" id="HBGJ01024215">
    <property type="protein sequence ID" value="CAD9257099.1"/>
    <property type="molecule type" value="Transcribed_RNA"/>
</dbReference>
<feature type="compositionally biased region" description="Pro residues" evidence="1">
    <location>
        <begin position="405"/>
        <end position="416"/>
    </location>
</feature>
<feature type="compositionally biased region" description="Polar residues" evidence="1">
    <location>
        <begin position="367"/>
        <end position="376"/>
    </location>
</feature>
<feature type="compositionally biased region" description="Low complexity" evidence="1">
    <location>
        <begin position="380"/>
        <end position="404"/>
    </location>
</feature>
<gene>
    <name evidence="3" type="ORF">PPAR1163_LOCUS15470</name>
    <name evidence="4" type="ORF">PPAR1163_LOCUS15471</name>
    <name evidence="5" type="ORF">PPAR1163_LOCUS15473</name>
</gene>
<dbReference type="SUPFAM" id="SSF50156">
    <property type="entry name" value="PDZ domain-like"/>
    <property type="match status" value="1"/>
</dbReference>
<dbReference type="SUPFAM" id="SSF64268">
    <property type="entry name" value="PX domain"/>
    <property type="match status" value="1"/>
</dbReference>
<name>A0A6U4GU40_9STRA</name>
<sequence length="483" mass="50874">MGDRGAVGPRTSTDVGEVVTLEVPVRPPYGMTLQADHRGKGGIIRGWERLPNGKFGHVQRHGGIRIGDVLVAINDTNVSDLPFAAVQGLLQDENRLRKSLSFVSAAEYARHRGRRIDGGPSTTAVGGSRAAGITFRSAVRRGRVNRQSSSAYVEYEVVCSMAVVSGSVGREQVHRWSIWRRYSEFEHLDANMRRQLGWQMDKIVFPPKYTFSSGKLESEFIERRRRELDAYWQSILAIDRITDFNRHHCSADLKLFLEVTGQADLDGASGPRSSRDSAASARATEANMAMSAPGGLEERANGADEAPPSARSNGRQSTTRASIGTSDTRRLAASRRSVQARSVRGRGQRRSILQQRRSINLGRGGQAQASTTSPTGSNGGAAPAASAAAAPAPAAAAAPGAVPDTRPPPPPGPPPSRANGGASPLASSNGGAPAGQPPPPPPRKPAPPSPPAAAAAPAPPPARPAASPMAAGLLGQINAMRKE</sequence>
<dbReference type="Gene3D" id="3.30.1520.10">
    <property type="entry name" value="Phox-like domain"/>
    <property type="match status" value="1"/>
</dbReference>
<feature type="region of interest" description="Disordered" evidence="1">
    <location>
        <begin position="266"/>
        <end position="483"/>
    </location>
</feature>
<reference evidence="5" key="1">
    <citation type="submission" date="2021-01" db="EMBL/GenBank/DDBJ databases">
        <authorList>
            <person name="Corre E."/>
            <person name="Pelletier E."/>
            <person name="Niang G."/>
            <person name="Scheremetjew M."/>
            <person name="Finn R."/>
            <person name="Kale V."/>
            <person name="Holt S."/>
            <person name="Cochrane G."/>
            <person name="Meng A."/>
            <person name="Brown T."/>
            <person name="Cohen L."/>
        </authorList>
    </citation>
    <scope>NUCLEOTIDE SEQUENCE</scope>
    <source>
        <strain evidence="5">CCMP2877</strain>
    </source>
</reference>
<dbReference type="EMBL" id="HBGJ01024216">
    <property type="protein sequence ID" value="CAD9257100.1"/>
    <property type="molecule type" value="Transcribed_RNA"/>
</dbReference>
<feature type="compositionally biased region" description="Pro residues" evidence="1">
    <location>
        <begin position="435"/>
        <end position="463"/>
    </location>
</feature>
<dbReference type="AlphaFoldDB" id="A0A6U4GU40"/>
<feature type="compositionally biased region" description="Low complexity" evidence="1">
    <location>
        <begin position="350"/>
        <end position="359"/>
    </location>
</feature>
<protein>
    <recommendedName>
        <fullName evidence="2">PX domain-containing protein</fullName>
    </recommendedName>
</protein>
<accession>A0A6U4GU40</accession>
<dbReference type="EMBL" id="HBGJ01024218">
    <property type="protein sequence ID" value="CAD9257102.1"/>
    <property type="molecule type" value="Transcribed_RNA"/>
</dbReference>
<evidence type="ECO:0000313" key="3">
    <source>
        <dbReference type="EMBL" id="CAD9257099.1"/>
    </source>
</evidence>
<evidence type="ECO:0000313" key="4">
    <source>
        <dbReference type="EMBL" id="CAD9257100.1"/>
    </source>
</evidence>
<evidence type="ECO:0000256" key="1">
    <source>
        <dbReference type="SAM" id="MobiDB-lite"/>
    </source>
</evidence>
<dbReference type="InterPro" id="IPR036871">
    <property type="entry name" value="PX_dom_sf"/>
</dbReference>
<dbReference type="Pfam" id="PF00787">
    <property type="entry name" value="PX"/>
    <property type="match status" value="1"/>
</dbReference>
<dbReference type="InterPro" id="IPR036034">
    <property type="entry name" value="PDZ_sf"/>
</dbReference>
<feature type="domain" description="PX" evidence="2">
    <location>
        <begin position="133"/>
        <end position="263"/>
    </location>
</feature>
<dbReference type="CDD" id="cd06093">
    <property type="entry name" value="PX_domain"/>
    <property type="match status" value="1"/>
</dbReference>
<evidence type="ECO:0000313" key="5">
    <source>
        <dbReference type="EMBL" id="CAD9257102.1"/>
    </source>
</evidence>